<comment type="subcellular location">
    <subcellularLocation>
        <location evidence="1">Membrane</location>
        <topology evidence="1">Multi-pass membrane protein</topology>
    </subcellularLocation>
</comment>
<evidence type="ECO:0000256" key="4">
    <source>
        <dbReference type="ARBA" id="ARBA00023136"/>
    </source>
</evidence>
<feature type="domain" description="Major facilitator superfamily (MFS) profile" evidence="7">
    <location>
        <begin position="44"/>
        <end position="546"/>
    </location>
</feature>
<organism evidence="8 9">
    <name type="scientific">Letharia lupina</name>
    <dbReference type="NCBI Taxonomy" id="560253"/>
    <lineage>
        <taxon>Eukaryota</taxon>
        <taxon>Fungi</taxon>
        <taxon>Dikarya</taxon>
        <taxon>Ascomycota</taxon>
        <taxon>Pezizomycotina</taxon>
        <taxon>Lecanoromycetes</taxon>
        <taxon>OSLEUM clade</taxon>
        <taxon>Lecanoromycetidae</taxon>
        <taxon>Lecanorales</taxon>
        <taxon>Lecanorineae</taxon>
        <taxon>Parmeliaceae</taxon>
        <taxon>Letharia</taxon>
    </lineage>
</organism>
<keyword evidence="4 6" id="KW-0472">Membrane</keyword>
<feature type="transmembrane region" description="Helical" evidence="6">
    <location>
        <begin position="109"/>
        <end position="128"/>
    </location>
</feature>
<feature type="transmembrane region" description="Helical" evidence="6">
    <location>
        <begin position="196"/>
        <end position="217"/>
    </location>
</feature>
<dbReference type="InterPro" id="IPR020846">
    <property type="entry name" value="MFS_dom"/>
</dbReference>
<protein>
    <recommendedName>
        <fullName evidence="7">Major facilitator superfamily (MFS) profile domain-containing protein</fullName>
    </recommendedName>
</protein>
<feature type="transmembrane region" description="Helical" evidence="6">
    <location>
        <begin position="78"/>
        <end position="97"/>
    </location>
</feature>
<evidence type="ECO:0000256" key="1">
    <source>
        <dbReference type="ARBA" id="ARBA00004141"/>
    </source>
</evidence>
<feature type="transmembrane region" description="Helical" evidence="6">
    <location>
        <begin position="413"/>
        <end position="433"/>
    </location>
</feature>
<dbReference type="GO" id="GO:0000329">
    <property type="term" value="C:fungal-type vacuole membrane"/>
    <property type="evidence" value="ECO:0007669"/>
    <property type="project" value="TreeGrafter"/>
</dbReference>
<feature type="transmembrane region" description="Helical" evidence="6">
    <location>
        <begin position="277"/>
        <end position="295"/>
    </location>
</feature>
<reference evidence="8 9" key="1">
    <citation type="journal article" date="2020" name="Genomics">
        <title>Complete, high-quality genomes from long-read metagenomic sequencing of two wolf lichen thalli reveals enigmatic genome architecture.</title>
        <authorList>
            <person name="McKenzie S.K."/>
            <person name="Walston R.F."/>
            <person name="Allen J.L."/>
        </authorList>
    </citation>
    <scope>NUCLEOTIDE SEQUENCE [LARGE SCALE GENOMIC DNA]</scope>
    <source>
        <strain evidence="8">WasteWater1</strain>
    </source>
</reference>
<evidence type="ECO:0000256" key="6">
    <source>
        <dbReference type="SAM" id="Phobius"/>
    </source>
</evidence>
<feature type="transmembrane region" description="Helical" evidence="6">
    <location>
        <begin position="445"/>
        <end position="466"/>
    </location>
</feature>
<keyword evidence="9" id="KW-1185">Reference proteome</keyword>
<feature type="transmembrane region" description="Helical" evidence="6">
    <location>
        <begin position="245"/>
        <end position="265"/>
    </location>
</feature>
<feature type="transmembrane region" description="Helical" evidence="6">
    <location>
        <begin position="171"/>
        <end position="190"/>
    </location>
</feature>
<evidence type="ECO:0000256" key="5">
    <source>
        <dbReference type="SAM" id="MobiDB-lite"/>
    </source>
</evidence>
<feature type="transmembrane region" description="Helical" evidence="6">
    <location>
        <begin position="523"/>
        <end position="544"/>
    </location>
</feature>
<feature type="transmembrane region" description="Helical" evidence="6">
    <location>
        <begin position="41"/>
        <end position="58"/>
    </location>
</feature>
<feature type="transmembrane region" description="Helical" evidence="6">
    <location>
        <begin position="315"/>
        <end position="339"/>
    </location>
</feature>
<evidence type="ECO:0000256" key="3">
    <source>
        <dbReference type="ARBA" id="ARBA00022989"/>
    </source>
</evidence>
<evidence type="ECO:0000259" key="7">
    <source>
        <dbReference type="PROSITE" id="PS50850"/>
    </source>
</evidence>
<dbReference type="RefSeq" id="XP_037155505.1">
    <property type="nucleotide sequence ID" value="XM_037299504.1"/>
</dbReference>
<accession>A0A8H6FG20</accession>
<gene>
    <name evidence="8" type="ORF">HO133_008639</name>
</gene>
<dbReference type="InterPro" id="IPR036259">
    <property type="entry name" value="MFS_trans_sf"/>
</dbReference>
<keyword evidence="2 6" id="KW-0812">Transmembrane</keyword>
<dbReference type="AlphaFoldDB" id="A0A8H6FG20"/>
<dbReference type="Gene3D" id="1.20.1250.20">
    <property type="entry name" value="MFS general substrate transporter like domains"/>
    <property type="match status" value="2"/>
</dbReference>
<dbReference type="PROSITE" id="PS50850">
    <property type="entry name" value="MFS"/>
    <property type="match status" value="1"/>
</dbReference>
<keyword evidence="3 6" id="KW-1133">Transmembrane helix</keyword>
<feature type="transmembrane region" description="Helical" evidence="6">
    <location>
        <begin position="382"/>
        <end position="401"/>
    </location>
</feature>
<dbReference type="GeneID" id="59337034"/>
<name>A0A8H6FG20_9LECA</name>
<dbReference type="GO" id="GO:0015174">
    <property type="term" value="F:basic amino acid transmembrane transporter activity"/>
    <property type="evidence" value="ECO:0007669"/>
    <property type="project" value="TreeGrafter"/>
</dbReference>
<feature type="compositionally biased region" description="Acidic residues" evidence="5">
    <location>
        <begin position="1"/>
        <end position="11"/>
    </location>
</feature>
<dbReference type="Pfam" id="PF07690">
    <property type="entry name" value="MFS_1"/>
    <property type="match status" value="1"/>
</dbReference>
<dbReference type="Proteomes" id="UP000593566">
    <property type="component" value="Unassembled WGS sequence"/>
</dbReference>
<dbReference type="PANTHER" id="PTHR23501">
    <property type="entry name" value="MAJOR FACILITATOR SUPERFAMILY"/>
    <property type="match status" value="1"/>
</dbReference>
<sequence>MDDSRDDDLEDDSSRPLLADEAASDPSFRPNFPHKISRSQFYAALPALVLGILLYAADNILELAAFPRIGSELHQLRHVAWLSITYGVSVAAVQPLYSRLSDIYGRKTLLLASYMFFTVGIILCAISYNFWMLVIARLVVGAGAAGLGYMVSLIFNDIISLQDRSSWQSALQFFVFTGQLIGGTMGGLVVDRIGWRWAFALELPVAILGFVFVFITVQLPPLPSQRIQIDQPGDSIVRPQQKLSFDIYGAMALASFVATLVLALSMGGNDVPWSHPAIPTLLVLSGLSFVFFLIIERRTLDTPLVPLYLVVRRSIWPLFVITFFKDMAFMTLLYLTSLYSNLTGHRTTTVGGLLVTTIAIGTAAGNLVAGLYIRRFGRLKDLLIGSMVMLLAAAIAIRLRWNGSEPVVEAGSEILVCGICNGIIIGTLLVGLLKSVDSTDKAAAYGALHLCTAVANLVALSVITAITQSRSRLYMAEALRDRNAENIPEIITACVESLQCLEALPPYIQVAVRESYVKGISDGFTFICVNVLVSFLFSLVTSNYKINAEE</sequence>
<comment type="caution">
    <text evidence="8">The sequence shown here is derived from an EMBL/GenBank/DDBJ whole genome shotgun (WGS) entry which is preliminary data.</text>
</comment>
<evidence type="ECO:0000313" key="8">
    <source>
        <dbReference type="EMBL" id="KAF6227197.1"/>
    </source>
</evidence>
<feature type="transmembrane region" description="Helical" evidence="6">
    <location>
        <begin position="134"/>
        <end position="159"/>
    </location>
</feature>
<dbReference type="EMBL" id="JACCJB010000005">
    <property type="protein sequence ID" value="KAF6227197.1"/>
    <property type="molecule type" value="Genomic_DNA"/>
</dbReference>
<dbReference type="InterPro" id="IPR011701">
    <property type="entry name" value="MFS"/>
</dbReference>
<evidence type="ECO:0000256" key="2">
    <source>
        <dbReference type="ARBA" id="ARBA00022692"/>
    </source>
</evidence>
<feature type="transmembrane region" description="Helical" evidence="6">
    <location>
        <begin position="351"/>
        <end position="373"/>
    </location>
</feature>
<evidence type="ECO:0000313" key="9">
    <source>
        <dbReference type="Proteomes" id="UP000593566"/>
    </source>
</evidence>
<dbReference type="SUPFAM" id="SSF103473">
    <property type="entry name" value="MFS general substrate transporter"/>
    <property type="match status" value="1"/>
</dbReference>
<proteinExistence type="predicted"/>
<dbReference type="PANTHER" id="PTHR23501:SF84">
    <property type="entry name" value="VACUOLAR MEMBRANE AMINO ACID UPTAKE TRANSPORTER FNX2"/>
    <property type="match status" value="1"/>
</dbReference>
<feature type="region of interest" description="Disordered" evidence="5">
    <location>
        <begin position="1"/>
        <end position="26"/>
    </location>
</feature>